<dbReference type="PRINTS" id="PR00598">
    <property type="entry name" value="HTHMARR"/>
</dbReference>
<dbReference type="EMBL" id="JAAFYZ010000036">
    <property type="protein sequence ID" value="MBS2547860.1"/>
    <property type="molecule type" value="Genomic_DNA"/>
</dbReference>
<evidence type="ECO:0000256" key="1">
    <source>
        <dbReference type="SAM" id="MobiDB-lite"/>
    </source>
</evidence>
<proteinExistence type="predicted"/>
<dbReference type="PANTHER" id="PTHR33164:SF99">
    <property type="entry name" value="MARR FAMILY REGULATORY PROTEIN"/>
    <property type="match status" value="1"/>
</dbReference>
<dbReference type="SMART" id="SM00347">
    <property type="entry name" value="HTH_MARR"/>
    <property type="match status" value="1"/>
</dbReference>
<reference evidence="3 4" key="1">
    <citation type="submission" date="2020-02" db="EMBL/GenBank/DDBJ databases">
        <title>Acidophilic actinobacteria isolated from forest soil.</title>
        <authorList>
            <person name="Golinska P."/>
        </authorList>
    </citation>
    <scope>NUCLEOTIDE SEQUENCE [LARGE SCALE GENOMIC DNA]</scope>
    <source>
        <strain evidence="3 4">NL8</strain>
    </source>
</reference>
<dbReference type="SUPFAM" id="SSF46785">
    <property type="entry name" value="Winged helix' DNA-binding domain"/>
    <property type="match status" value="1"/>
</dbReference>
<dbReference type="InterPro" id="IPR000835">
    <property type="entry name" value="HTH_MarR-typ"/>
</dbReference>
<accession>A0ABS5KP85</accession>
<dbReference type="InterPro" id="IPR039422">
    <property type="entry name" value="MarR/SlyA-like"/>
</dbReference>
<gene>
    <name evidence="3" type="ORF">KGQ19_13390</name>
</gene>
<feature type="region of interest" description="Disordered" evidence="1">
    <location>
        <begin position="159"/>
        <end position="179"/>
    </location>
</feature>
<dbReference type="RefSeq" id="WP_212009441.1">
    <property type="nucleotide sequence ID" value="NZ_JAAFYZ010000036.1"/>
</dbReference>
<dbReference type="PROSITE" id="PS50995">
    <property type="entry name" value="HTH_MARR_2"/>
    <property type="match status" value="1"/>
</dbReference>
<name>A0ABS5KP85_9ACTN</name>
<dbReference type="Pfam" id="PF12802">
    <property type="entry name" value="MarR_2"/>
    <property type="match status" value="1"/>
</dbReference>
<evidence type="ECO:0000259" key="2">
    <source>
        <dbReference type="PROSITE" id="PS50995"/>
    </source>
</evidence>
<dbReference type="Gene3D" id="1.10.10.10">
    <property type="entry name" value="Winged helix-like DNA-binding domain superfamily/Winged helix DNA-binding domain"/>
    <property type="match status" value="1"/>
</dbReference>
<organism evidence="3 4">
    <name type="scientific">Catenulispora pinistramenti</name>
    <dbReference type="NCBI Taxonomy" id="2705254"/>
    <lineage>
        <taxon>Bacteria</taxon>
        <taxon>Bacillati</taxon>
        <taxon>Actinomycetota</taxon>
        <taxon>Actinomycetes</taxon>
        <taxon>Catenulisporales</taxon>
        <taxon>Catenulisporaceae</taxon>
        <taxon>Catenulispora</taxon>
    </lineage>
</organism>
<sequence>MTESRPDPEARPGGDEPLNPAELKTLIALIESVTVLQYRLEQQLREIAGVSFVQFQLLVRLRDAGGTQTMTQMADGVVYSRSGITYQAGLLEKAGLITRGPDPDDDRVRAVALTDAGRALLDEVLPPHVGLARRLLFDSLTGDDLPRLAEIMARVRDHMQAQPSRSATTVRRRRDDAGA</sequence>
<protein>
    <submittedName>
        <fullName evidence="3">MarR family transcriptional regulator</fullName>
    </submittedName>
</protein>
<keyword evidence="4" id="KW-1185">Reference proteome</keyword>
<dbReference type="Proteomes" id="UP000730482">
    <property type="component" value="Unassembled WGS sequence"/>
</dbReference>
<dbReference type="InterPro" id="IPR036390">
    <property type="entry name" value="WH_DNA-bd_sf"/>
</dbReference>
<feature type="domain" description="HTH marR-type" evidence="2">
    <location>
        <begin position="22"/>
        <end position="157"/>
    </location>
</feature>
<comment type="caution">
    <text evidence="3">The sequence shown here is derived from an EMBL/GenBank/DDBJ whole genome shotgun (WGS) entry which is preliminary data.</text>
</comment>
<dbReference type="InterPro" id="IPR036388">
    <property type="entry name" value="WH-like_DNA-bd_sf"/>
</dbReference>
<evidence type="ECO:0000313" key="3">
    <source>
        <dbReference type="EMBL" id="MBS2547860.1"/>
    </source>
</evidence>
<evidence type="ECO:0000313" key="4">
    <source>
        <dbReference type="Proteomes" id="UP000730482"/>
    </source>
</evidence>
<dbReference type="PANTHER" id="PTHR33164">
    <property type="entry name" value="TRANSCRIPTIONAL REGULATOR, MARR FAMILY"/>
    <property type="match status" value="1"/>
</dbReference>